<dbReference type="InterPro" id="IPR032675">
    <property type="entry name" value="LRR_dom_sf"/>
</dbReference>
<dbReference type="EMBL" id="JAACJK010000063">
    <property type="protein sequence ID" value="KAF5335397.1"/>
    <property type="molecule type" value="Genomic_DNA"/>
</dbReference>
<dbReference type="SUPFAM" id="SSF52047">
    <property type="entry name" value="RNI-like"/>
    <property type="match status" value="1"/>
</dbReference>
<evidence type="ECO:0000313" key="1">
    <source>
        <dbReference type="EMBL" id="KAF5335397.1"/>
    </source>
</evidence>
<dbReference type="OrthoDB" id="3217549at2759"/>
<protein>
    <recommendedName>
        <fullName evidence="3">F-box domain-containing protein</fullName>
    </recommendedName>
</protein>
<proteinExistence type="predicted"/>
<sequence length="525" mass="58999">MTPSIPSELLLTIFDLAVHTPFDPEVQPLETISSLDDLVIGEPLPSTMASIGATTTSRIHKDDNYPESQLESGIIAHVTNPFTPLDISHVCRDWRLIAFSAPELWSSIYVADGQPSTVHLLRLWLQNSGSRPRDLVFRDTPGVTSGDIFRPSNTIVEMLKVAAAHSKRWRSFKVRLRRGRLWMTNVMEALSGIETHLLEALALGPQFSDVWIRALITGSPQLQELQMWSTMDRSKDFLLAVPFHRLTTITLTMVAFQRDSLFLNSLRRCEVLETLTISLNVGSYWGALQPPSSSDAAVSIPSLRHLNLIGKSALVTCDLLQNLHLPSLVSLSLHTRYYDMQINARHLRNDVYMALEDLFTRSQCHLRSFKIRDEKEGGFEGRLLSILHHPALRDLGELRVGSEVGERALEWLGGGDPTNTPPFQDLKHIHLEAFAADPKILSATVVAMIGLRIRGTGLVAKLRCLTVGFLSETQLIYETRAWNGLVAERGGLGVDKVFYFASNAERTRRLRSEFLYRDFSLIQDW</sequence>
<dbReference type="Proteomes" id="UP000541558">
    <property type="component" value="Unassembled WGS sequence"/>
</dbReference>
<comment type="caution">
    <text evidence="1">The sequence shown here is derived from an EMBL/GenBank/DDBJ whole genome shotgun (WGS) entry which is preliminary data.</text>
</comment>
<dbReference type="AlphaFoldDB" id="A0A8H5FG78"/>
<evidence type="ECO:0000313" key="2">
    <source>
        <dbReference type="Proteomes" id="UP000541558"/>
    </source>
</evidence>
<evidence type="ECO:0008006" key="3">
    <source>
        <dbReference type="Google" id="ProtNLM"/>
    </source>
</evidence>
<keyword evidence="2" id="KW-1185">Reference proteome</keyword>
<gene>
    <name evidence="1" type="ORF">D9611_011721</name>
</gene>
<organism evidence="1 2">
    <name type="scientific">Ephemerocybe angulata</name>
    <dbReference type="NCBI Taxonomy" id="980116"/>
    <lineage>
        <taxon>Eukaryota</taxon>
        <taxon>Fungi</taxon>
        <taxon>Dikarya</taxon>
        <taxon>Basidiomycota</taxon>
        <taxon>Agaricomycotina</taxon>
        <taxon>Agaricomycetes</taxon>
        <taxon>Agaricomycetidae</taxon>
        <taxon>Agaricales</taxon>
        <taxon>Agaricineae</taxon>
        <taxon>Psathyrellaceae</taxon>
        <taxon>Ephemerocybe</taxon>
    </lineage>
</organism>
<name>A0A8H5FG78_9AGAR</name>
<accession>A0A8H5FG78</accession>
<reference evidence="1 2" key="1">
    <citation type="journal article" date="2020" name="ISME J.">
        <title>Uncovering the hidden diversity of litter-decomposition mechanisms in mushroom-forming fungi.</title>
        <authorList>
            <person name="Floudas D."/>
            <person name="Bentzer J."/>
            <person name="Ahren D."/>
            <person name="Johansson T."/>
            <person name="Persson P."/>
            <person name="Tunlid A."/>
        </authorList>
    </citation>
    <scope>NUCLEOTIDE SEQUENCE [LARGE SCALE GENOMIC DNA]</scope>
    <source>
        <strain evidence="1 2">CBS 175.51</strain>
    </source>
</reference>
<dbReference type="Gene3D" id="3.80.10.10">
    <property type="entry name" value="Ribonuclease Inhibitor"/>
    <property type="match status" value="1"/>
</dbReference>